<dbReference type="Pfam" id="PF00144">
    <property type="entry name" value="Beta-lactamase"/>
    <property type="match status" value="1"/>
</dbReference>
<dbReference type="SUPFAM" id="SSF48452">
    <property type="entry name" value="TPR-like"/>
    <property type="match status" value="1"/>
</dbReference>
<protein>
    <submittedName>
        <fullName evidence="3">Serine hydrolase</fullName>
    </submittedName>
</protein>
<feature type="repeat" description="TPR" evidence="1">
    <location>
        <begin position="360"/>
        <end position="393"/>
    </location>
</feature>
<dbReference type="InterPro" id="IPR001466">
    <property type="entry name" value="Beta-lactam-related"/>
</dbReference>
<accession>A0A9X2J0H0</accession>
<dbReference type="Gene3D" id="3.40.710.10">
    <property type="entry name" value="DD-peptidase/beta-lactamase superfamily"/>
    <property type="match status" value="1"/>
</dbReference>
<keyword evidence="4" id="KW-1185">Reference proteome</keyword>
<dbReference type="InterPro" id="IPR011990">
    <property type="entry name" value="TPR-like_helical_dom_sf"/>
</dbReference>
<evidence type="ECO:0000313" key="4">
    <source>
        <dbReference type="Proteomes" id="UP001155128"/>
    </source>
</evidence>
<evidence type="ECO:0000313" key="3">
    <source>
        <dbReference type="EMBL" id="MCM8556268.1"/>
    </source>
</evidence>
<name>A0A9X2J0H0_9SPHN</name>
<dbReference type="PANTHER" id="PTHR43283">
    <property type="entry name" value="BETA-LACTAMASE-RELATED"/>
    <property type="match status" value="1"/>
</dbReference>
<feature type="repeat" description="TPR" evidence="1">
    <location>
        <begin position="394"/>
        <end position="427"/>
    </location>
</feature>
<gene>
    <name evidence="3" type="ORF">NDO55_00340</name>
</gene>
<dbReference type="SUPFAM" id="SSF56601">
    <property type="entry name" value="beta-lactamase/transpeptidase-like"/>
    <property type="match status" value="1"/>
</dbReference>
<dbReference type="EMBL" id="JAMSHT010000001">
    <property type="protein sequence ID" value="MCM8556268.1"/>
    <property type="molecule type" value="Genomic_DNA"/>
</dbReference>
<dbReference type="AlphaFoldDB" id="A0A9X2J0H0"/>
<reference evidence="3" key="1">
    <citation type="submission" date="2022-06" db="EMBL/GenBank/DDBJ databases">
        <title>Sphingomicrobium sedimins sp. nov., a marine bacterium isolated from tidal flat.</title>
        <authorList>
            <person name="Kim C.-H."/>
            <person name="Yoo Y."/>
            <person name="Kim J.-J."/>
        </authorList>
    </citation>
    <scope>NUCLEOTIDE SEQUENCE</scope>
    <source>
        <strain evidence="3">GRR-S6-50</strain>
    </source>
</reference>
<dbReference type="InterPro" id="IPR019734">
    <property type="entry name" value="TPR_rpt"/>
</dbReference>
<keyword evidence="1" id="KW-0802">TPR repeat</keyword>
<dbReference type="Proteomes" id="UP001155128">
    <property type="component" value="Unassembled WGS sequence"/>
</dbReference>
<dbReference type="PANTHER" id="PTHR43283:SF18">
    <property type="match status" value="1"/>
</dbReference>
<keyword evidence="3" id="KW-0378">Hydrolase</keyword>
<dbReference type="InterPro" id="IPR050789">
    <property type="entry name" value="Diverse_Enzym_Activities"/>
</dbReference>
<dbReference type="Gene3D" id="1.25.40.10">
    <property type="entry name" value="Tetratricopeptide repeat domain"/>
    <property type="match status" value="1"/>
</dbReference>
<sequence>MISTILAASLALTPQPGIDDRLKSLAQSYGVDGFAATLVPAEGEPMLVTYGTDQEGKPFTADTVCGLFSASKALSSIAFIKLHEAGVIDLDATLSSYDANLPQAWHDIPFYTLLNHSSGLPMVVNREEFAALSEDSEARNADVVDLIRDAPLDYPTGSASRYRQSGYALAEMLITAKLGEDWNSIMERLVYDPADLTVTGHNWGANESFLIQSAGGTRTSARDMARLLTALRDGALGDLSEWDAMAHDPEHVIDGYSIGLILEGEGEARSIGHQGGGRSNFRYAPAVGAGAMICTDDRTNNAFHQDLGPVMMDYLLAGNLPEPTLKVALLDALSNAGLEDVDRALRSALESDLYDADQAKRLLNQLGYGLLREGRIDAAILLFARNIERNPDDAGLWDSVGDGLRAQGDSDGALQAYGKAVMLDPSLKETRAKIEELEAS</sequence>
<organism evidence="3 4">
    <name type="scientific">Sphingomicrobium sediminis</name>
    <dbReference type="NCBI Taxonomy" id="2950949"/>
    <lineage>
        <taxon>Bacteria</taxon>
        <taxon>Pseudomonadati</taxon>
        <taxon>Pseudomonadota</taxon>
        <taxon>Alphaproteobacteria</taxon>
        <taxon>Sphingomonadales</taxon>
        <taxon>Sphingomonadaceae</taxon>
        <taxon>Sphingomicrobium</taxon>
    </lineage>
</organism>
<evidence type="ECO:0000256" key="1">
    <source>
        <dbReference type="PROSITE-ProRule" id="PRU00339"/>
    </source>
</evidence>
<dbReference type="RefSeq" id="WP_252111312.1">
    <property type="nucleotide sequence ID" value="NZ_JAMSHT010000001.1"/>
</dbReference>
<evidence type="ECO:0000259" key="2">
    <source>
        <dbReference type="Pfam" id="PF00144"/>
    </source>
</evidence>
<dbReference type="GO" id="GO:0016787">
    <property type="term" value="F:hydrolase activity"/>
    <property type="evidence" value="ECO:0007669"/>
    <property type="project" value="UniProtKB-KW"/>
</dbReference>
<proteinExistence type="predicted"/>
<feature type="domain" description="Beta-lactamase-related" evidence="2">
    <location>
        <begin position="20"/>
        <end position="311"/>
    </location>
</feature>
<comment type="caution">
    <text evidence="3">The sequence shown here is derived from an EMBL/GenBank/DDBJ whole genome shotgun (WGS) entry which is preliminary data.</text>
</comment>
<dbReference type="InterPro" id="IPR012338">
    <property type="entry name" value="Beta-lactam/transpept-like"/>
</dbReference>
<dbReference type="PROSITE" id="PS50005">
    <property type="entry name" value="TPR"/>
    <property type="match status" value="2"/>
</dbReference>